<evidence type="ECO:0000259" key="2">
    <source>
        <dbReference type="Pfam" id="PF13185"/>
    </source>
</evidence>
<evidence type="ECO:0000313" key="4">
    <source>
        <dbReference type="EMBL" id="SFO88915.1"/>
    </source>
</evidence>
<accession>A0A1I5KV41</accession>
<dbReference type="EMBL" id="FOUP01000028">
    <property type="protein sequence ID" value="SFO88915.1"/>
    <property type="molecule type" value="Genomic_DNA"/>
</dbReference>
<evidence type="ECO:0000313" key="3">
    <source>
        <dbReference type="EMBL" id="RKT89114.1"/>
    </source>
</evidence>
<organism evidence="4 5">
    <name type="scientific">Saccharopolyspora antimicrobica</name>
    <dbReference type="NCBI Taxonomy" id="455193"/>
    <lineage>
        <taxon>Bacteria</taxon>
        <taxon>Bacillati</taxon>
        <taxon>Actinomycetota</taxon>
        <taxon>Actinomycetes</taxon>
        <taxon>Pseudonocardiales</taxon>
        <taxon>Pseudonocardiaceae</taxon>
        <taxon>Saccharopolyspora</taxon>
    </lineage>
</organism>
<evidence type="ECO:0000256" key="1">
    <source>
        <dbReference type="SAM" id="MobiDB-lite"/>
    </source>
</evidence>
<evidence type="ECO:0000313" key="5">
    <source>
        <dbReference type="Proteomes" id="UP000199398"/>
    </source>
</evidence>
<dbReference type="AlphaFoldDB" id="A0A1I5KV41"/>
<feature type="compositionally biased region" description="Basic residues" evidence="1">
    <location>
        <begin position="170"/>
        <end position="181"/>
    </location>
</feature>
<dbReference type="Gene3D" id="3.30.450.40">
    <property type="match status" value="1"/>
</dbReference>
<feature type="region of interest" description="Disordered" evidence="1">
    <location>
        <begin position="160"/>
        <end position="181"/>
    </location>
</feature>
<dbReference type="SUPFAM" id="SSF55781">
    <property type="entry name" value="GAF domain-like"/>
    <property type="match status" value="1"/>
</dbReference>
<dbReference type="EMBL" id="RBXX01000002">
    <property type="protein sequence ID" value="RKT89114.1"/>
    <property type="molecule type" value="Genomic_DNA"/>
</dbReference>
<gene>
    <name evidence="3" type="ORF">ATL45_7561</name>
    <name evidence="4" type="ORF">SAMN05421805_12833</name>
</gene>
<dbReference type="STRING" id="455193.SAMN05421805_12833"/>
<reference evidence="4 5" key="1">
    <citation type="submission" date="2016-10" db="EMBL/GenBank/DDBJ databases">
        <authorList>
            <person name="de Groot N.N."/>
        </authorList>
    </citation>
    <scope>NUCLEOTIDE SEQUENCE [LARGE SCALE GENOMIC DNA]</scope>
    <source>
        <strain evidence="4 5">CPCC 201259</strain>
    </source>
</reference>
<dbReference type="Pfam" id="PF13185">
    <property type="entry name" value="GAF_2"/>
    <property type="match status" value="1"/>
</dbReference>
<dbReference type="Proteomes" id="UP000270697">
    <property type="component" value="Unassembled WGS sequence"/>
</dbReference>
<feature type="domain" description="GAF" evidence="2">
    <location>
        <begin position="16"/>
        <end position="136"/>
    </location>
</feature>
<sequence>MDAHRTRSGRTSESAEPVLRGLLSELVVAVPGAGMGGISCVAPARLFLHTDERAARIDAGQLRDGTGPCPEAMRTRSAVLADVTEIRTWWPGFARAAREARVFSFLVVPLIGEPQLRAAVSLYGQRSHAFADTDVPTALNAVAQLRKQLSDLLRDGNGHAALVRETTTTPRRKHRPQRRTS</sequence>
<name>A0A1I5KV41_9PSEU</name>
<dbReference type="RefSeq" id="WP_170210465.1">
    <property type="nucleotide sequence ID" value="NZ_FOUP01000028.1"/>
</dbReference>
<dbReference type="InterPro" id="IPR029016">
    <property type="entry name" value="GAF-like_dom_sf"/>
</dbReference>
<proteinExistence type="predicted"/>
<evidence type="ECO:0000313" key="6">
    <source>
        <dbReference type="Proteomes" id="UP000270697"/>
    </source>
</evidence>
<keyword evidence="6" id="KW-1185">Reference proteome</keyword>
<reference evidence="3 6" key="2">
    <citation type="submission" date="2018-10" db="EMBL/GenBank/DDBJ databases">
        <title>Sequencing the genomes of 1000 actinobacteria strains.</title>
        <authorList>
            <person name="Klenk H.-P."/>
        </authorList>
    </citation>
    <scope>NUCLEOTIDE SEQUENCE [LARGE SCALE GENOMIC DNA]</scope>
    <source>
        <strain evidence="3 6">DSM 45119</strain>
    </source>
</reference>
<dbReference type="Proteomes" id="UP000199398">
    <property type="component" value="Unassembled WGS sequence"/>
</dbReference>
<protein>
    <submittedName>
        <fullName evidence="4">GAF domain-containing protein</fullName>
    </submittedName>
</protein>
<dbReference type="InterPro" id="IPR003018">
    <property type="entry name" value="GAF"/>
</dbReference>